<evidence type="ECO:0000313" key="4">
    <source>
        <dbReference type="EMBL" id="STX31808.1"/>
    </source>
</evidence>
<keyword evidence="1" id="KW-0812">Transmembrane</keyword>
<sequence>MTLVIDERIKHRLIGLAVIISLGAIFAPAIMKKSSQHLDGPSRISIKLPSKPALPQVSASDEETMFKSVKVAHVDIPTANEDYQPSTTIAKAEPLSPVNGSKTADYANSEIDNPDALKETRVQEELAEAIANPPATALAINNVSYSSHAASNDGIKRVAEQKKPLASIPAAIPAKQLSKTVVVSKAAQKSVVRPTAKTAQVAKSPVMTIPAGKSGYSVQVALFVQQKNAIALVNKLKSKGFQATYNKVQGKNGIAYKVLVGQMDQKDQAQKLKLQLASAMQINGFVVPTTGIS</sequence>
<feature type="domain" description="SPOR" evidence="2">
    <location>
        <begin position="210"/>
        <end position="289"/>
    </location>
</feature>
<keyword evidence="1" id="KW-1133">Transmembrane helix</keyword>
<dbReference type="Gene3D" id="3.30.70.1070">
    <property type="entry name" value="Sporulation related repeat"/>
    <property type="match status" value="1"/>
</dbReference>
<gene>
    <name evidence="3" type="ORF">Lbir_0615</name>
    <name evidence="4" type="ORF">NCTC12437_01582</name>
</gene>
<dbReference type="Pfam" id="PF05036">
    <property type="entry name" value="SPOR"/>
    <property type="match status" value="1"/>
</dbReference>
<evidence type="ECO:0000313" key="3">
    <source>
        <dbReference type="EMBL" id="KTC75241.1"/>
    </source>
</evidence>
<dbReference type="GO" id="GO:0030428">
    <property type="term" value="C:cell septum"/>
    <property type="evidence" value="ECO:0007669"/>
    <property type="project" value="TreeGrafter"/>
</dbReference>
<dbReference type="GO" id="GO:0032506">
    <property type="term" value="P:cytokinetic process"/>
    <property type="evidence" value="ECO:0007669"/>
    <property type="project" value="TreeGrafter"/>
</dbReference>
<dbReference type="PROSITE" id="PS51724">
    <property type="entry name" value="SPOR"/>
    <property type="match status" value="1"/>
</dbReference>
<reference evidence="4 6" key="2">
    <citation type="submission" date="2018-06" db="EMBL/GenBank/DDBJ databases">
        <authorList>
            <consortium name="Pathogen Informatics"/>
            <person name="Doyle S."/>
        </authorList>
    </citation>
    <scope>NUCLEOTIDE SEQUENCE [LARGE SCALE GENOMIC DNA]</scope>
    <source>
        <strain evidence="4 6">NCTC12437</strain>
    </source>
</reference>
<accession>A0A378I9B5</accession>
<evidence type="ECO:0000313" key="5">
    <source>
        <dbReference type="Proteomes" id="UP000054735"/>
    </source>
</evidence>
<dbReference type="EMBL" id="LNXT01000006">
    <property type="protein sequence ID" value="KTC75241.1"/>
    <property type="molecule type" value="Genomic_DNA"/>
</dbReference>
<evidence type="ECO:0000313" key="6">
    <source>
        <dbReference type="Proteomes" id="UP000255066"/>
    </source>
</evidence>
<proteinExistence type="predicted"/>
<dbReference type="EMBL" id="UGNW01000001">
    <property type="protein sequence ID" value="STX31808.1"/>
    <property type="molecule type" value="Genomic_DNA"/>
</dbReference>
<protein>
    <submittedName>
        <fullName evidence="4">Sporulation domain-containing protein</fullName>
    </submittedName>
</protein>
<dbReference type="InterPro" id="IPR052521">
    <property type="entry name" value="Cell_div_SPOR-domain"/>
</dbReference>
<name>A0A378I9B5_9GAMM</name>
<dbReference type="GO" id="GO:0032153">
    <property type="term" value="C:cell division site"/>
    <property type="evidence" value="ECO:0007669"/>
    <property type="project" value="TreeGrafter"/>
</dbReference>
<dbReference type="Proteomes" id="UP000255066">
    <property type="component" value="Unassembled WGS sequence"/>
</dbReference>
<evidence type="ECO:0000259" key="2">
    <source>
        <dbReference type="PROSITE" id="PS51724"/>
    </source>
</evidence>
<evidence type="ECO:0000256" key="1">
    <source>
        <dbReference type="SAM" id="Phobius"/>
    </source>
</evidence>
<dbReference type="AlphaFoldDB" id="A0A378I9B5"/>
<dbReference type="InterPro" id="IPR007730">
    <property type="entry name" value="SPOR-like_dom"/>
</dbReference>
<dbReference type="GO" id="GO:0042834">
    <property type="term" value="F:peptidoglycan binding"/>
    <property type="evidence" value="ECO:0007669"/>
    <property type="project" value="InterPro"/>
</dbReference>
<feature type="transmembrane region" description="Helical" evidence="1">
    <location>
        <begin position="12"/>
        <end position="31"/>
    </location>
</feature>
<keyword evidence="1" id="KW-0472">Membrane</keyword>
<organism evidence="4 6">
    <name type="scientific">Legionella birminghamensis</name>
    <dbReference type="NCBI Taxonomy" id="28083"/>
    <lineage>
        <taxon>Bacteria</taxon>
        <taxon>Pseudomonadati</taxon>
        <taxon>Pseudomonadota</taxon>
        <taxon>Gammaproteobacteria</taxon>
        <taxon>Legionellales</taxon>
        <taxon>Legionellaceae</taxon>
        <taxon>Legionella</taxon>
    </lineage>
</organism>
<dbReference type="STRING" id="28083.Lbir_0615"/>
<dbReference type="SUPFAM" id="SSF110997">
    <property type="entry name" value="Sporulation related repeat"/>
    <property type="match status" value="1"/>
</dbReference>
<dbReference type="Proteomes" id="UP000054735">
    <property type="component" value="Unassembled WGS sequence"/>
</dbReference>
<dbReference type="RefSeq" id="WP_058522722.1">
    <property type="nucleotide sequence ID" value="NZ_CAAAHV010000022.1"/>
</dbReference>
<dbReference type="InterPro" id="IPR036680">
    <property type="entry name" value="SPOR-like_sf"/>
</dbReference>
<dbReference type="PANTHER" id="PTHR38687:SF1">
    <property type="entry name" value="CELL DIVISION PROTEIN DEDD"/>
    <property type="match status" value="1"/>
</dbReference>
<dbReference type="PANTHER" id="PTHR38687">
    <property type="entry name" value="CELL DIVISION PROTEIN DEDD-RELATED"/>
    <property type="match status" value="1"/>
</dbReference>
<keyword evidence="5" id="KW-1185">Reference proteome</keyword>
<reference evidence="3 5" key="1">
    <citation type="submission" date="2015-11" db="EMBL/GenBank/DDBJ databases">
        <title>Genomic analysis of 38 Legionella species identifies large and diverse effector repertoires.</title>
        <authorList>
            <person name="Burstein D."/>
            <person name="Amaro F."/>
            <person name="Zusman T."/>
            <person name="Lifshitz Z."/>
            <person name="Cohen O."/>
            <person name="Gilbert J.A."/>
            <person name="Pupko T."/>
            <person name="Shuman H.A."/>
            <person name="Segal G."/>
        </authorList>
    </citation>
    <scope>NUCLEOTIDE SEQUENCE [LARGE SCALE GENOMIC DNA]</scope>
    <source>
        <strain evidence="3 5">CDC#1407-AL-14</strain>
    </source>
</reference>